<organism evidence="2 3">
    <name type="scientific">Symbiodinium natans</name>
    <dbReference type="NCBI Taxonomy" id="878477"/>
    <lineage>
        <taxon>Eukaryota</taxon>
        <taxon>Sar</taxon>
        <taxon>Alveolata</taxon>
        <taxon>Dinophyceae</taxon>
        <taxon>Suessiales</taxon>
        <taxon>Symbiodiniaceae</taxon>
        <taxon>Symbiodinium</taxon>
    </lineage>
</organism>
<keyword evidence="1" id="KW-0812">Transmembrane</keyword>
<name>A0A812L2G2_9DINO</name>
<protein>
    <submittedName>
        <fullName evidence="2">Uncharacterized protein</fullName>
    </submittedName>
</protein>
<comment type="caution">
    <text evidence="2">The sequence shown here is derived from an EMBL/GenBank/DDBJ whole genome shotgun (WGS) entry which is preliminary data.</text>
</comment>
<sequence length="458" mass="51209">MGGICCTSASWFPGATYSVVNSEASGPVHNPTDGLPDWMLSAPFGVPQEVQDIMHEKGEKLTLFDVSGPPVRLLWIATLSGLTFALSVPWLAFAYTQCEGEGTAVYSSWLWIAFLPYALVMMAIEWRCFMYTAVPVLQWLKVLPVPCSKNPSLRFSLAWHLPMAFMMQMDIMTQGLFLATTLRSFRCEGFEHVLDAWERVWHQSVLSWITWGASLKVIVVACWAIQILQMVLYAGYALPTHCHCLDFQCRSEKKGYPVLCGLTTIWHADALKALAGSSRMPMLQAGQLKLSLERAKKELHGAVPNYVRYLQVLKMELRHLLLRLLLVCCFVNCTKLEVQTTFFALSRMEDAHEQSALHLRHTEQLLSIAVAHCTSFVALNDICWGARALWDAVKEPAGKLNDDDSAKESWEIRCLLGVAISVAVLCGLIQAHGLAKLVAAFVCQDSVWNFPNKCVQVH</sequence>
<proteinExistence type="predicted"/>
<dbReference type="Proteomes" id="UP000604046">
    <property type="component" value="Unassembled WGS sequence"/>
</dbReference>
<accession>A0A812L2G2</accession>
<evidence type="ECO:0000256" key="1">
    <source>
        <dbReference type="SAM" id="Phobius"/>
    </source>
</evidence>
<feature type="transmembrane region" description="Helical" evidence="1">
    <location>
        <begin position="104"/>
        <end position="124"/>
    </location>
</feature>
<feature type="transmembrane region" description="Helical" evidence="1">
    <location>
        <begin position="73"/>
        <end position="92"/>
    </location>
</feature>
<keyword evidence="1" id="KW-1133">Transmembrane helix</keyword>
<reference evidence="2" key="1">
    <citation type="submission" date="2021-02" db="EMBL/GenBank/DDBJ databases">
        <authorList>
            <person name="Dougan E. K."/>
            <person name="Rhodes N."/>
            <person name="Thang M."/>
            <person name="Chan C."/>
        </authorList>
    </citation>
    <scope>NUCLEOTIDE SEQUENCE</scope>
</reference>
<keyword evidence="3" id="KW-1185">Reference proteome</keyword>
<keyword evidence="1" id="KW-0472">Membrane</keyword>
<evidence type="ECO:0000313" key="3">
    <source>
        <dbReference type="Proteomes" id="UP000604046"/>
    </source>
</evidence>
<dbReference type="EMBL" id="CAJNDS010000902">
    <property type="protein sequence ID" value="CAE7240128.1"/>
    <property type="molecule type" value="Genomic_DNA"/>
</dbReference>
<dbReference type="OrthoDB" id="445604at2759"/>
<gene>
    <name evidence="2" type="ORF">SNAT2548_LOCUS10726</name>
</gene>
<evidence type="ECO:0000313" key="2">
    <source>
        <dbReference type="EMBL" id="CAE7240128.1"/>
    </source>
</evidence>
<dbReference type="AlphaFoldDB" id="A0A812L2G2"/>